<reference evidence="2" key="2">
    <citation type="submission" date="2015-01" db="EMBL/GenBank/DDBJ databases">
        <title>Evolutionary Origins and Diversification of the Mycorrhizal Mutualists.</title>
        <authorList>
            <consortium name="DOE Joint Genome Institute"/>
            <consortium name="Mycorrhizal Genomics Consortium"/>
            <person name="Kohler A."/>
            <person name="Kuo A."/>
            <person name="Nagy L.G."/>
            <person name="Floudas D."/>
            <person name="Copeland A."/>
            <person name="Barry K.W."/>
            <person name="Cichocki N."/>
            <person name="Veneault-Fourrey C."/>
            <person name="LaButti K."/>
            <person name="Lindquist E.A."/>
            <person name="Lipzen A."/>
            <person name="Lundell T."/>
            <person name="Morin E."/>
            <person name="Murat C."/>
            <person name="Riley R."/>
            <person name="Ohm R."/>
            <person name="Sun H."/>
            <person name="Tunlid A."/>
            <person name="Henrissat B."/>
            <person name="Grigoriev I.V."/>
            <person name="Hibbett D.S."/>
            <person name="Martin F."/>
        </authorList>
    </citation>
    <scope>NUCLEOTIDE SEQUENCE [LARGE SCALE GENOMIC DNA]</scope>
    <source>
        <strain evidence="2">MAFF 305830</strain>
    </source>
</reference>
<protein>
    <submittedName>
        <fullName evidence="1">Uncharacterized protein</fullName>
    </submittedName>
</protein>
<sequence>MPFDRAVKVARGTPCFQRPTRIKQLPLVPLWGTPGVDLNTISNDSSRCSVMLMPRSLVDWKRTSGSRISRILTGLPAVTARDPSSPFAAVSVWSAEIETLIPMSRTIRATAPKPYTIAQTDPLQRLVYAPNVAADIIQTLKLQLFDVAVLLGITPRPVLVTSRHPRAGLIAGVISLWAKTL</sequence>
<dbReference type="HOGENOM" id="CLU_1489876_0_0_1"/>
<proteinExistence type="predicted"/>
<evidence type="ECO:0000313" key="2">
    <source>
        <dbReference type="Proteomes" id="UP000054097"/>
    </source>
</evidence>
<keyword evidence="2" id="KW-1185">Reference proteome</keyword>
<evidence type="ECO:0000313" key="1">
    <source>
        <dbReference type="EMBL" id="KIM32476.1"/>
    </source>
</evidence>
<reference evidence="1 2" key="1">
    <citation type="submission" date="2014-04" db="EMBL/GenBank/DDBJ databases">
        <authorList>
            <consortium name="DOE Joint Genome Institute"/>
            <person name="Kuo A."/>
            <person name="Zuccaro A."/>
            <person name="Kohler A."/>
            <person name="Nagy L.G."/>
            <person name="Floudas D."/>
            <person name="Copeland A."/>
            <person name="Barry K.W."/>
            <person name="Cichocki N."/>
            <person name="Veneault-Fourrey C."/>
            <person name="LaButti K."/>
            <person name="Lindquist E.A."/>
            <person name="Lipzen A."/>
            <person name="Lundell T."/>
            <person name="Morin E."/>
            <person name="Murat C."/>
            <person name="Sun H."/>
            <person name="Tunlid A."/>
            <person name="Henrissat B."/>
            <person name="Grigoriev I.V."/>
            <person name="Hibbett D.S."/>
            <person name="Martin F."/>
            <person name="Nordberg H.P."/>
            <person name="Cantor M.N."/>
            <person name="Hua S.X."/>
        </authorList>
    </citation>
    <scope>NUCLEOTIDE SEQUENCE [LARGE SCALE GENOMIC DNA]</scope>
    <source>
        <strain evidence="1 2">MAFF 305830</strain>
    </source>
</reference>
<organism evidence="1 2">
    <name type="scientific">Serendipita vermifera MAFF 305830</name>
    <dbReference type="NCBI Taxonomy" id="933852"/>
    <lineage>
        <taxon>Eukaryota</taxon>
        <taxon>Fungi</taxon>
        <taxon>Dikarya</taxon>
        <taxon>Basidiomycota</taxon>
        <taxon>Agaricomycotina</taxon>
        <taxon>Agaricomycetes</taxon>
        <taxon>Sebacinales</taxon>
        <taxon>Serendipitaceae</taxon>
        <taxon>Serendipita</taxon>
    </lineage>
</organism>
<dbReference type="EMBL" id="KN824280">
    <property type="protein sequence ID" value="KIM32476.1"/>
    <property type="molecule type" value="Genomic_DNA"/>
</dbReference>
<dbReference type="Proteomes" id="UP000054097">
    <property type="component" value="Unassembled WGS sequence"/>
</dbReference>
<dbReference type="AlphaFoldDB" id="A0A0C3BLZ4"/>
<accession>A0A0C3BLZ4</accession>
<name>A0A0C3BLZ4_SERVB</name>
<gene>
    <name evidence="1" type="ORF">M408DRAFT_219572</name>
</gene>